<keyword evidence="3" id="KW-0449">Lipoprotein</keyword>
<dbReference type="InterPro" id="IPR009009">
    <property type="entry name" value="RlpA-like_DPBB"/>
</dbReference>
<dbReference type="HAMAP" id="MF_02071">
    <property type="entry name" value="RlpA"/>
    <property type="match status" value="1"/>
</dbReference>
<dbReference type="AlphaFoldDB" id="A0A9X4XKL7"/>
<evidence type="ECO:0000259" key="2">
    <source>
        <dbReference type="Pfam" id="PF03330"/>
    </source>
</evidence>
<keyword evidence="1" id="KW-0456">Lyase</keyword>
<protein>
    <recommendedName>
        <fullName evidence="1">Endolytic peptidoglycan transglycosylase RlpA</fullName>
        <ecNumber evidence="1">4.2.2.-</ecNumber>
    </recommendedName>
</protein>
<comment type="caution">
    <text evidence="3">The sequence shown here is derived from an EMBL/GenBank/DDBJ whole genome shotgun (WGS) entry which is preliminary data.</text>
</comment>
<dbReference type="Pfam" id="PF03330">
    <property type="entry name" value="DPBB_1"/>
    <property type="match status" value="1"/>
</dbReference>
<sequence length="140" mass="14522" precursor="true">MPRPRPLALATLTPPAPAPAVAAVPSVPAAKPEGTVRTAALTAGTVDPRCEGRGRLVRSAFYWQGTRTASGARFDPDGLSAAHRTLPFGTRLTVTNPRNGRSVEVVVNDRGPYTAGLHIDISRGAARAIGLKGTGTVCLM</sequence>
<dbReference type="PANTHER" id="PTHR34183:SF8">
    <property type="entry name" value="ENDOLYTIC PEPTIDOGLYCAN TRANSGLYCOSYLASE RLPA-RELATED"/>
    <property type="match status" value="1"/>
</dbReference>
<dbReference type="EC" id="4.2.2.-" evidence="1"/>
<keyword evidence="1" id="KW-0732">Signal</keyword>
<feature type="chain" id="PRO_5041028666" description="Endolytic peptidoglycan transglycosylase RlpA" evidence="1">
    <location>
        <begin position="23"/>
        <end position="140"/>
    </location>
</feature>
<dbReference type="SUPFAM" id="SSF50685">
    <property type="entry name" value="Barwin-like endoglucanases"/>
    <property type="match status" value="1"/>
</dbReference>
<comment type="similarity">
    <text evidence="1">Belongs to the RlpA family.</text>
</comment>
<evidence type="ECO:0000256" key="1">
    <source>
        <dbReference type="HAMAP-Rule" id="MF_02071"/>
    </source>
</evidence>
<feature type="domain" description="RlpA-like protein double-psi beta-barrel" evidence="2">
    <location>
        <begin position="59"/>
        <end position="137"/>
    </location>
</feature>
<dbReference type="GO" id="GO:0008932">
    <property type="term" value="F:lytic endotransglycosylase activity"/>
    <property type="evidence" value="ECO:0007669"/>
    <property type="project" value="UniProtKB-UniRule"/>
</dbReference>
<dbReference type="Gene3D" id="2.40.40.10">
    <property type="entry name" value="RlpA-like domain"/>
    <property type="match status" value="1"/>
</dbReference>
<reference evidence="3 4" key="1">
    <citation type="submission" date="2019-11" db="EMBL/GenBank/DDBJ databases">
        <title>Whole-genome sequence of Rhodoplanes serenus DSM 18633, type strain.</title>
        <authorList>
            <person name="Kyndt J.A."/>
            <person name="Meyer T.E."/>
        </authorList>
    </citation>
    <scope>NUCLEOTIDE SEQUENCE [LARGE SCALE GENOMIC DNA]</scope>
    <source>
        <strain evidence="3 4">DSM 18633</strain>
    </source>
</reference>
<dbReference type="InterPro" id="IPR034718">
    <property type="entry name" value="RlpA"/>
</dbReference>
<feature type="signal peptide" evidence="1">
    <location>
        <begin position="1"/>
        <end position="22"/>
    </location>
</feature>
<gene>
    <name evidence="1" type="primary">rlpA</name>
    <name evidence="3" type="ORF">GJ689_06685</name>
</gene>
<dbReference type="InterPro" id="IPR036908">
    <property type="entry name" value="RlpA-like_sf"/>
</dbReference>
<evidence type="ECO:0000313" key="4">
    <source>
        <dbReference type="Proteomes" id="UP000438991"/>
    </source>
</evidence>
<keyword evidence="1" id="KW-0961">Cell wall biogenesis/degradation</keyword>
<comment type="function">
    <text evidence="1">Lytic transglycosylase with a strong preference for naked glycan strands that lack stem peptides.</text>
</comment>
<proteinExistence type="inferred from homology"/>
<evidence type="ECO:0000313" key="3">
    <source>
        <dbReference type="EMBL" id="MTW15891.1"/>
    </source>
</evidence>
<accession>A0A9X4XKL7</accession>
<organism evidence="3 4">
    <name type="scientific">Rhodoplanes serenus</name>
    <dbReference type="NCBI Taxonomy" id="200615"/>
    <lineage>
        <taxon>Bacteria</taxon>
        <taxon>Pseudomonadati</taxon>
        <taxon>Pseudomonadota</taxon>
        <taxon>Alphaproteobacteria</taxon>
        <taxon>Hyphomicrobiales</taxon>
        <taxon>Nitrobacteraceae</taxon>
        <taxon>Rhodoplanes</taxon>
    </lineage>
</organism>
<dbReference type="GO" id="GO:0071555">
    <property type="term" value="P:cell wall organization"/>
    <property type="evidence" value="ECO:0007669"/>
    <property type="project" value="UniProtKB-KW"/>
</dbReference>
<dbReference type="CDD" id="cd22268">
    <property type="entry name" value="DPBB_RlpA-like"/>
    <property type="match status" value="1"/>
</dbReference>
<dbReference type="PANTHER" id="PTHR34183">
    <property type="entry name" value="ENDOLYTIC PEPTIDOGLYCAN TRANSGLYCOSYLASE RLPA"/>
    <property type="match status" value="1"/>
</dbReference>
<dbReference type="Proteomes" id="UP000438991">
    <property type="component" value="Unassembled WGS sequence"/>
</dbReference>
<name>A0A9X4XKL7_9BRAD</name>
<dbReference type="GO" id="GO:0000270">
    <property type="term" value="P:peptidoglycan metabolic process"/>
    <property type="evidence" value="ECO:0007669"/>
    <property type="project" value="UniProtKB-UniRule"/>
</dbReference>
<dbReference type="EMBL" id="WNKV01000004">
    <property type="protein sequence ID" value="MTW15891.1"/>
    <property type="molecule type" value="Genomic_DNA"/>
</dbReference>